<feature type="signal peptide" evidence="3">
    <location>
        <begin position="1"/>
        <end position="22"/>
    </location>
</feature>
<dbReference type="InterPro" id="IPR019172">
    <property type="entry name" value="Osteopetrosis-assoc_TM_1"/>
</dbReference>
<dbReference type="Pfam" id="PF09777">
    <property type="entry name" value="OSTMP1"/>
    <property type="match status" value="1"/>
</dbReference>
<dbReference type="PANTHER" id="PTHR15644:SF2">
    <property type="entry name" value="OSTEOPETROSIS-ASSOCIATED TRANSMEMBRANE PROTEIN 1"/>
    <property type="match status" value="1"/>
</dbReference>
<feature type="compositionally biased region" description="Low complexity" evidence="1">
    <location>
        <begin position="233"/>
        <end position="248"/>
    </location>
</feature>
<dbReference type="EMBL" id="GFDG01000111">
    <property type="protein sequence ID" value="JAV18688.1"/>
    <property type="molecule type" value="Transcribed_RNA"/>
</dbReference>
<feature type="compositionally biased region" description="Acidic residues" evidence="1">
    <location>
        <begin position="309"/>
        <end position="318"/>
    </location>
</feature>
<evidence type="ECO:0000256" key="1">
    <source>
        <dbReference type="SAM" id="MobiDB-lite"/>
    </source>
</evidence>
<name>A0A1L8EJ46_HAEIR</name>
<keyword evidence="2" id="KW-0472">Membrane</keyword>
<evidence type="ECO:0000256" key="2">
    <source>
        <dbReference type="SAM" id="Phobius"/>
    </source>
</evidence>
<keyword evidence="3" id="KW-0732">Signal</keyword>
<dbReference type="AlphaFoldDB" id="A0A1L8EJ46"/>
<keyword evidence="2" id="KW-1133">Transmembrane helix</keyword>
<dbReference type="PANTHER" id="PTHR15644">
    <property type="entry name" value="OSTEOPETROSIS ASSOCIATED TRANSMEMBRANE PROTEIN 1"/>
    <property type="match status" value="1"/>
</dbReference>
<organism evidence="4">
    <name type="scientific">Haematobia irritans</name>
    <name type="common">Horn fly</name>
    <name type="synonym">Conops irritans</name>
    <dbReference type="NCBI Taxonomy" id="7368"/>
    <lineage>
        <taxon>Eukaryota</taxon>
        <taxon>Metazoa</taxon>
        <taxon>Ecdysozoa</taxon>
        <taxon>Arthropoda</taxon>
        <taxon>Hexapoda</taxon>
        <taxon>Insecta</taxon>
        <taxon>Pterygota</taxon>
        <taxon>Neoptera</taxon>
        <taxon>Endopterygota</taxon>
        <taxon>Diptera</taxon>
        <taxon>Brachycera</taxon>
        <taxon>Muscomorpha</taxon>
        <taxon>Muscoidea</taxon>
        <taxon>Muscidae</taxon>
        <taxon>Haematobia</taxon>
    </lineage>
</organism>
<sequence>MIQLRPSYFLLLALSLLAYAKANYCKKLLGELGDAESNFSYCVTMNSVPVAICVGCKEQYESVQQKFANIRNPNNNCSSMYFDNDRVNLVTATKDSLTNLWTKAYCDDCFKNNNIEEFTKMNAEFEGCVNQNPKFACEKCVNQYKALNNFYKQLDQHNNGNVCYDIQDSMNRTRNNWSKEHNCCRRESNMTLFTAALSIFSAILVLFYSGTYIVTRRREGNHGVLNDEEPLLSSSEATTSAAAMTSNSVRAPNETPTVLARCESPAATWRHEIPVSEIRNTNASVTSNANALKAPPFLSYDKQSKGLEGSDESSDDENLAYKKY</sequence>
<dbReference type="GO" id="GO:0005829">
    <property type="term" value="C:cytosol"/>
    <property type="evidence" value="ECO:0007669"/>
    <property type="project" value="TreeGrafter"/>
</dbReference>
<protein>
    <submittedName>
        <fullName evidence="4">Putative osteopetrosis-associated transmembrane protein 1</fullName>
    </submittedName>
</protein>
<accession>A0A1L8EJ46</accession>
<reference evidence="4" key="1">
    <citation type="submission" date="2017-01" db="EMBL/GenBank/DDBJ databases">
        <title>An insight into the sialome and mialome of the horn fly, Haematobia irritans.</title>
        <authorList>
            <person name="Breijo M."/>
            <person name="Boiani M."/>
            <person name="Ures X."/>
            <person name="Rocha S."/>
            <person name="Sequeira M."/>
            <person name="Ribeiro J.M."/>
        </authorList>
    </citation>
    <scope>NUCLEOTIDE SEQUENCE</scope>
</reference>
<feature type="region of interest" description="Disordered" evidence="1">
    <location>
        <begin position="224"/>
        <end position="255"/>
    </location>
</feature>
<feature type="transmembrane region" description="Helical" evidence="2">
    <location>
        <begin position="190"/>
        <end position="208"/>
    </location>
</feature>
<evidence type="ECO:0000256" key="3">
    <source>
        <dbReference type="SAM" id="SignalP"/>
    </source>
</evidence>
<feature type="chain" id="PRO_5009875616" evidence="3">
    <location>
        <begin position="23"/>
        <end position="324"/>
    </location>
</feature>
<keyword evidence="2 4" id="KW-0812">Transmembrane</keyword>
<feature type="region of interest" description="Disordered" evidence="1">
    <location>
        <begin position="300"/>
        <end position="324"/>
    </location>
</feature>
<proteinExistence type="predicted"/>
<evidence type="ECO:0000313" key="4">
    <source>
        <dbReference type="EMBL" id="JAV18688.1"/>
    </source>
</evidence>